<feature type="binding site" evidence="4">
    <location>
        <position position="306"/>
    </location>
    <ligand>
        <name>substrate</name>
    </ligand>
</feature>
<comment type="catalytic activity">
    <reaction evidence="4">
        <text>S-methyl-5'-thioadenosine + H2O + H(+) = S-methyl-5'-thioinosine + NH4(+)</text>
        <dbReference type="Rhea" id="RHEA:25025"/>
        <dbReference type="ChEBI" id="CHEBI:15377"/>
        <dbReference type="ChEBI" id="CHEBI:15378"/>
        <dbReference type="ChEBI" id="CHEBI:17509"/>
        <dbReference type="ChEBI" id="CHEBI:28938"/>
        <dbReference type="ChEBI" id="CHEBI:48595"/>
        <dbReference type="EC" id="3.5.4.31"/>
    </reaction>
</comment>
<dbReference type="InterPro" id="IPR023512">
    <property type="entry name" value="Deaminase_MtaD/DadD"/>
</dbReference>
<keyword evidence="2 4" id="KW-0378">Hydrolase</keyword>
<evidence type="ECO:0000259" key="5">
    <source>
        <dbReference type="Pfam" id="PF01979"/>
    </source>
</evidence>
<evidence type="ECO:0000313" key="6">
    <source>
        <dbReference type="EMBL" id="GBC63262.1"/>
    </source>
</evidence>
<feature type="binding site" evidence="4">
    <location>
        <position position="306"/>
    </location>
    <ligand>
        <name>Zn(2+)</name>
        <dbReference type="ChEBI" id="CHEBI:29105"/>
    </ligand>
</feature>
<dbReference type="EC" id="3.5.4.31" evidence="4"/>
<dbReference type="Gene3D" id="3.20.20.140">
    <property type="entry name" value="Metal-dependent hydrolases"/>
    <property type="match status" value="1"/>
</dbReference>
<comment type="caution">
    <text evidence="6">The sequence shown here is derived from an EMBL/GenBank/DDBJ whole genome shotgun (WGS) entry which is preliminary data.</text>
</comment>
<dbReference type="CDD" id="cd01298">
    <property type="entry name" value="ATZ_TRZ_like"/>
    <property type="match status" value="1"/>
</dbReference>
<evidence type="ECO:0000256" key="3">
    <source>
        <dbReference type="ARBA" id="ARBA00022833"/>
    </source>
</evidence>
<dbReference type="OrthoDB" id="9807210at2"/>
<dbReference type="PANTHER" id="PTHR43794:SF11">
    <property type="entry name" value="AMIDOHYDROLASE-RELATED DOMAIN-CONTAINING PROTEIN"/>
    <property type="match status" value="1"/>
</dbReference>
<dbReference type="SUPFAM" id="SSF51338">
    <property type="entry name" value="Composite domain of metallo-dependent hydrolases"/>
    <property type="match status" value="1"/>
</dbReference>
<keyword evidence="3 4" id="KW-0862">Zinc</keyword>
<feature type="binding site" evidence="4">
    <location>
        <position position="68"/>
    </location>
    <ligand>
        <name>Zn(2+)</name>
        <dbReference type="ChEBI" id="CHEBI:29105"/>
    </ligand>
</feature>
<dbReference type="InterPro" id="IPR006680">
    <property type="entry name" value="Amidohydro-rel"/>
</dbReference>
<accession>A0A401G205</accession>
<keyword evidence="1 4" id="KW-0479">Metal-binding</keyword>
<dbReference type="Gene3D" id="2.30.40.10">
    <property type="entry name" value="Urease, subunit C, domain 1"/>
    <property type="match status" value="1"/>
</dbReference>
<feature type="binding site" evidence="4">
    <location>
        <position position="221"/>
    </location>
    <ligand>
        <name>substrate</name>
    </ligand>
</feature>
<dbReference type="GO" id="GO:0090614">
    <property type="term" value="F:5'-methylthioadenosine deaminase activity"/>
    <property type="evidence" value="ECO:0007669"/>
    <property type="project" value="UniProtKB-UniRule"/>
</dbReference>
<comment type="similarity">
    <text evidence="4">Belongs to the metallo-dependent hydrolases superfamily. MTA/SAH deaminase family.</text>
</comment>
<organism evidence="6 7">
    <name type="scientific">Desulfonema ishimotonii</name>
    <dbReference type="NCBI Taxonomy" id="45657"/>
    <lineage>
        <taxon>Bacteria</taxon>
        <taxon>Pseudomonadati</taxon>
        <taxon>Thermodesulfobacteriota</taxon>
        <taxon>Desulfobacteria</taxon>
        <taxon>Desulfobacterales</taxon>
        <taxon>Desulfococcaceae</taxon>
        <taxon>Desulfonema</taxon>
    </lineage>
</organism>
<feature type="binding site" evidence="4">
    <location>
        <position position="70"/>
    </location>
    <ligand>
        <name>Zn(2+)</name>
        <dbReference type="ChEBI" id="CHEBI:29105"/>
    </ligand>
</feature>
<feature type="binding site" evidence="4">
    <location>
        <position position="97"/>
    </location>
    <ligand>
        <name>substrate</name>
    </ligand>
</feature>
<dbReference type="RefSeq" id="WP_124330350.1">
    <property type="nucleotide sequence ID" value="NZ_BEXT01000001.1"/>
</dbReference>
<dbReference type="InterPro" id="IPR011059">
    <property type="entry name" value="Metal-dep_hydrolase_composite"/>
</dbReference>
<comment type="cofactor">
    <cofactor evidence="4">
        <name>Zn(2+)</name>
        <dbReference type="ChEBI" id="CHEBI:29105"/>
    </cofactor>
    <text evidence="4">Binds 1 zinc ion per subunit.</text>
</comment>
<evidence type="ECO:0000256" key="2">
    <source>
        <dbReference type="ARBA" id="ARBA00022801"/>
    </source>
</evidence>
<feature type="domain" description="Amidohydrolase-related" evidence="5">
    <location>
        <begin position="59"/>
        <end position="410"/>
    </location>
</feature>
<evidence type="ECO:0000313" key="7">
    <source>
        <dbReference type="Proteomes" id="UP000288096"/>
    </source>
</evidence>
<comment type="function">
    <text evidence="4">Catalyzes the deamination of 5-methylthioadenosine and S-adenosyl-L-homocysteine into 5-methylthioinosine and S-inosyl-L-homocysteine, respectively. Is also able to deaminate adenosine.</text>
</comment>
<dbReference type="HAMAP" id="MF_01281">
    <property type="entry name" value="MTA_SAH_deamin"/>
    <property type="match status" value="1"/>
</dbReference>
<dbReference type="GO" id="GO:0050270">
    <property type="term" value="F:S-adenosylhomocysteine deaminase activity"/>
    <property type="evidence" value="ECO:0007669"/>
    <property type="project" value="UniProtKB-UniRule"/>
</dbReference>
<name>A0A401G205_9BACT</name>
<dbReference type="SUPFAM" id="SSF51556">
    <property type="entry name" value="Metallo-dependent hydrolases"/>
    <property type="match status" value="1"/>
</dbReference>
<reference evidence="7" key="2">
    <citation type="submission" date="2019-01" db="EMBL/GenBank/DDBJ databases">
        <title>Genome sequence of Desulfonema ishimotonii strain Tokyo 01.</title>
        <authorList>
            <person name="Fukui M."/>
        </authorList>
    </citation>
    <scope>NUCLEOTIDE SEQUENCE [LARGE SCALE GENOMIC DNA]</scope>
    <source>
        <strain evidence="7">Tokyo 01</strain>
    </source>
</reference>
<reference evidence="7" key="1">
    <citation type="submission" date="2017-11" db="EMBL/GenBank/DDBJ databases">
        <authorList>
            <person name="Watanabe M."/>
            <person name="Kojima H."/>
        </authorList>
    </citation>
    <scope>NUCLEOTIDE SEQUENCE [LARGE SCALE GENOMIC DNA]</scope>
    <source>
        <strain evidence="7">Tokyo 01</strain>
    </source>
</reference>
<dbReference type="EMBL" id="BEXT01000001">
    <property type="protein sequence ID" value="GBC63262.1"/>
    <property type="molecule type" value="Genomic_DNA"/>
</dbReference>
<dbReference type="Pfam" id="PF01979">
    <property type="entry name" value="Amidohydro_1"/>
    <property type="match status" value="1"/>
</dbReference>
<evidence type="ECO:0000256" key="1">
    <source>
        <dbReference type="ARBA" id="ARBA00022723"/>
    </source>
</evidence>
<sequence length="442" mass="47307">MQFDLMIQNGTILTVNSRFDILQNGLIGVRNGKIEKITSLGKNEAPPPAKKVVDAGGGIIMPGLVNTHTHLPMTLFRGLADDLPLSEWLNDHIFPAEAAHITPESVRWGTRLACAEMLLSGTTTCCDGYFVEGEVAKAVVASGMRAVAGQGVIDFPAPGVPDPAENISTATDFVRQQMGQSDRITPSVFCHSPYTCSPETLRKAKRAADKLGVLFQIHLAETQTEYQQIQSEHGVSPVKYLDGLGLLDRNTLLVHAVWADAEDIKIISERGAKISHNPESNMKLASGVAPVPKFLAAGITVGLGTDGCASNNNLDLFQEMDTAAKLHKVHLADPTVMDAETVVRMATIEGAKAIGLDHLIGSIEIGKEADIIILDTAKPHLTPMYAPASHLVYAASGADVRHVIVGGRVVVKARELMTMDLKEVMAEVIAIAETIQNKNPGI</sequence>
<gene>
    <name evidence="4" type="primary">mtaD</name>
    <name evidence="6" type="ORF">DENIS_4256</name>
</gene>
<dbReference type="Proteomes" id="UP000288096">
    <property type="component" value="Unassembled WGS sequence"/>
</dbReference>
<dbReference type="InterPro" id="IPR050287">
    <property type="entry name" value="MTA/SAH_deaminase"/>
</dbReference>
<protein>
    <recommendedName>
        <fullName evidence="4">5-methylthioadenosine/S-adenosylhomocysteine deaminase</fullName>
        <shortName evidence="4">MTA/SAH deaminase</shortName>
        <ecNumber evidence="4">3.5.4.28</ecNumber>
        <ecNumber evidence="4">3.5.4.31</ecNumber>
    </recommendedName>
</protein>
<feature type="binding site" evidence="4">
    <location>
        <position position="191"/>
    </location>
    <ligand>
        <name>substrate</name>
    </ligand>
</feature>
<evidence type="ECO:0000256" key="4">
    <source>
        <dbReference type="HAMAP-Rule" id="MF_01281"/>
    </source>
</evidence>
<dbReference type="InterPro" id="IPR032466">
    <property type="entry name" value="Metal_Hydrolase"/>
</dbReference>
<dbReference type="FunFam" id="3.20.20.140:FF:000014">
    <property type="entry name" value="5-methylthioadenosine/S-adenosylhomocysteine deaminase"/>
    <property type="match status" value="1"/>
</dbReference>
<dbReference type="GO" id="GO:0046872">
    <property type="term" value="F:metal ion binding"/>
    <property type="evidence" value="ECO:0007669"/>
    <property type="project" value="UniProtKB-KW"/>
</dbReference>
<comment type="catalytic activity">
    <reaction evidence="4">
        <text>S-adenosyl-L-homocysteine + H2O + H(+) = S-inosyl-L-homocysteine + NH4(+)</text>
        <dbReference type="Rhea" id="RHEA:20716"/>
        <dbReference type="ChEBI" id="CHEBI:15377"/>
        <dbReference type="ChEBI" id="CHEBI:15378"/>
        <dbReference type="ChEBI" id="CHEBI:28938"/>
        <dbReference type="ChEBI" id="CHEBI:57856"/>
        <dbReference type="ChEBI" id="CHEBI:57985"/>
        <dbReference type="EC" id="3.5.4.28"/>
    </reaction>
</comment>
<dbReference type="EC" id="3.5.4.28" evidence="4"/>
<comment type="caution">
    <text evidence="4">Lacks conserved residue(s) required for the propagation of feature annotation.</text>
</comment>
<dbReference type="PANTHER" id="PTHR43794">
    <property type="entry name" value="AMINOHYDROLASE SSNA-RELATED"/>
    <property type="match status" value="1"/>
</dbReference>
<proteinExistence type="inferred from homology"/>
<keyword evidence="7" id="KW-1185">Reference proteome</keyword>
<dbReference type="AlphaFoldDB" id="A0A401G205"/>
<feature type="binding site" evidence="4">
    <location>
        <position position="218"/>
    </location>
    <ligand>
        <name>Zn(2+)</name>
        <dbReference type="ChEBI" id="CHEBI:29105"/>
    </ligand>
</feature>